<dbReference type="PANTHER" id="PTHR46494:SF1">
    <property type="entry name" value="CORA FAMILY METAL ION TRANSPORTER (EUROFUNG)"/>
    <property type="match status" value="1"/>
</dbReference>
<evidence type="ECO:0000256" key="7">
    <source>
        <dbReference type="ARBA" id="ARBA00023136"/>
    </source>
</evidence>
<dbReference type="EMBL" id="JBHDLJ010000005">
    <property type="protein sequence ID" value="MFB0834462.1"/>
    <property type="molecule type" value="Genomic_DNA"/>
</dbReference>
<comment type="caution">
    <text evidence="9">The sequence shown here is derived from an EMBL/GenBank/DDBJ whole genome shotgun (WGS) entry which is preliminary data.</text>
</comment>
<dbReference type="Gene3D" id="1.20.58.340">
    <property type="entry name" value="Magnesium transport protein CorA, transmembrane region"/>
    <property type="match status" value="2"/>
</dbReference>
<keyword evidence="5 8" id="KW-0812">Transmembrane</keyword>
<sequence>MPIVDNAIYVDGKRTEAPAEFSETLEQMKAVGGMCWLGLYRPDHAELSAVADELGLHELAIEDTLSGHQRAKMDHYGEHTFVVLRPARYLDDVEKVEFGEIHVYTGPDFVVTVRQVEVPNLSPVRQRLEEDPRLLAMGPNAVLYAILDQVVDEYVPVAEGLDNDIEEIETELFVGNTSVSRRIYELSRELVEFQRAAAPLERVVTVLRRGLADDDADPQGSAVVRAGADPDAQELDRLLADVQDHIIRITDRITAMRQVLTNALTLSSTLISQRAAEASVEQNEQMKKISSWAAILFAPSLIGSIYGMNFHNMPELAVAYGYPAALGLMVALSLGLYMVFKRNGWL</sequence>
<evidence type="ECO:0000256" key="1">
    <source>
        <dbReference type="ARBA" id="ARBA00004651"/>
    </source>
</evidence>
<dbReference type="InterPro" id="IPR045861">
    <property type="entry name" value="CorA_cytoplasmic_dom"/>
</dbReference>
<protein>
    <submittedName>
        <fullName evidence="9">Magnesium and cobalt transport protein CorA</fullName>
    </submittedName>
</protein>
<evidence type="ECO:0000256" key="8">
    <source>
        <dbReference type="SAM" id="Phobius"/>
    </source>
</evidence>
<evidence type="ECO:0000256" key="6">
    <source>
        <dbReference type="ARBA" id="ARBA00022989"/>
    </source>
</evidence>
<evidence type="ECO:0000313" key="9">
    <source>
        <dbReference type="EMBL" id="MFB0834462.1"/>
    </source>
</evidence>
<keyword evidence="4" id="KW-1003">Cell membrane</keyword>
<keyword evidence="3" id="KW-0813">Transport</keyword>
<keyword evidence="6 8" id="KW-1133">Transmembrane helix</keyword>
<comment type="subcellular location">
    <subcellularLocation>
        <location evidence="1">Cell membrane</location>
        <topology evidence="1">Multi-pass membrane protein</topology>
    </subcellularLocation>
</comment>
<feature type="transmembrane region" description="Helical" evidence="8">
    <location>
        <begin position="289"/>
        <end position="308"/>
    </location>
</feature>
<feature type="transmembrane region" description="Helical" evidence="8">
    <location>
        <begin position="320"/>
        <end position="340"/>
    </location>
</feature>
<dbReference type="RefSeq" id="WP_373971638.1">
    <property type="nucleotide sequence ID" value="NZ_JBHDLJ010000005.1"/>
</dbReference>
<reference evidence="9 10" key="1">
    <citation type="submission" date="2024-09" db="EMBL/GenBank/DDBJ databases">
        <authorList>
            <person name="Salinas-Garcia M.A."/>
            <person name="Prieme A."/>
        </authorList>
    </citation>
    <scope>NUCLEOTIDE SEQUENCE [LARGE SCALE GENOMIC DNA]</scope>
    <source>
        <strain evidence="9 10">DSM 21081</strain>
    </source>
</reference>
<dbReference type="InterPro" id="IPR002523">
    <property type="entry name" value="MgTranspt_CorA/ZnTranspt_ZntB"/>
</dbReference>
<dbReference type="Gene3D" id="3.30.460.20">
    <property type="entry name" value="CorA soluble domain-like"/>
    <property type="match status" value="1"/>
</dbReference>
<comment type="similarity">
    <text evidence="2">Belongs to the CorA metal ion transporter (MIT) (TC 1.A.35) family.</text>
</comment>
<gene>
    <name evidence="9" type="ORF">ACETWP_07670</name>
</gene>
<evidence type="ECO:0000313" key="10">
    <source>
        <dbReference type="Proteomes" id="UP001575652"/>
    </source>
</evidence>
<evidence type="ECO:0000256" key="2">
    <source>
        <dbReference type="ARBA" id="ARBA00009765"/>
    </source>
</evidence>
<evidence type="ECO:0000256" key="3">
    <source>
        <dbReference type="ARBA" id="ARBA00022448"/>
    </source>
</evidence>
<dbReference type="CDD" id="cd12830">
    <property type="entry name" value="MtCorA-like"/>
    <property type="match status" value="1"/>
</dbReference>
<dbReference type="Proteomes" id="UP001575652">
    <property type="component" value="Unassembled WGS sequence"/>
</dbReference>
<evidence type="ECO:0000256" key="4">
    <source>
        <dbReference type="ARBA" id="ARBA00022475"/>
    </source>
</evidence>
<name>A0ABV4ULG0_9MICC</name>
<dbReference type="Pfam" id="PF01544">
    <property type="entry name" value="CorA"/>
    <property type="match status" value="1"/>
</dbReference>
<accession>A0ABV4ULG0</accession>
<evidence type="ECO:0000256" key="5">
    <source>
        <dbReference type="ARBA" id="ARBA00022692"/>
    </source>
</evidence>
<dbReference type="PANTHER" id="PTHR46494">
    <property type="entry name" value="CORA FAMILY METAL ION TRANSPORTER (EUROFUNG)"/>
    <property type="match status" value="1"/>
</dbReference>
<dbReference type="SUPFAM" id="SSF144083">
    <property type="entry name" value="Magnesium transport protein CorA, transmembrane region"/>
    <property type="match status" value="1"/>
</dbReference>
<keyword evidence="10" id="KW-1185">Reference proteome</keyword>
<dbReference type="InterPro" id="IPR045863">
    <property type="entry name" value="CorA_TM1_TM2"/>
</dbReference>
<proteinExistence type="inferred from homology"/>
<keyword evidence="7 8" id="KW-0472">Membrane</keyword>
<dbReference type="SUPFAM" id="SSF143865">
    <property type="entry name" value="CorA soluble domain-like"/>
    <property type="match status" value="1"/>
</dbReference>
<organism evidence="9 10">
    <name type="scientific">Arthrobacter halodurans</name>
    <dbReference type="NCBI Taxonomy" id="516699"/>
    <lineage>
        <taxon>Bacteria</taxon>
        <taxon>Bacillati</taxon>
        <taxon>Actinomycetota</taxon>
        <taxon>Actinomycetes</taxon>
        <taxon>Micrococcales</taxon>
        <taxon>Micrococcaceae</taxon>
        <taxon>Arthrobacter</taxon>
    </lineage>
</organism>